<evidence type="ECO:0000313" key="3">
    <source>
        <dbReference type="EMBL" id="GGM18468.1"/>
    </source>
</evidence>
<sequence>MNPHLQVIPARPVADFDVTDLLIRVSPPAGKEGAPLDLVLSIDTSGSMYGLPLALAREAAAQTLPRLRPEDRVALVSFASGPVLHTPLQPVGDGRTLLTCLEALRASGSTALHAGWQLGAGLLLGARHPRRLASVLLLTDGKPNLGETRAPALADDLRDALTKGVSTSVVGAGLRYNEGLLERLADAGDGHFHHAEHPRELPALFQTELHHLQATVGRSATLRVEGVEVLDVLNDLPQSGYDLSLPPLRAAQELKLVLRVRVRGGQGMNIKLRWTDLNGKPQVQELDCVLPSLDGEPPAEHPEVVQERATLLAARAQRELAQQLDTGDVGRALDTLTLSRRRLLRAQTHGALIDRELLELEALEFRMARGEHRAASKQARSQAYSKSTGRR</sequence>
<dbReference type="SMART" id="SM00327">
    <property type="entry name" value="VWA"/>
    <property type="match status" value="1"/>
</dbReference>
<dbReference type="PANTHER" id="PTHR10579">
    <property type="entry name" value="CALCIUM-ACTIVATED CHLORIDE CHANNEL REGULATOR"/>
    <property type="match status" value="1"/>
</dbReference>
<evidence type="ECO:0000259" key="2">
    <source>
        <dbReference type="PROSITE" id="PS50234"/>
    </source>
</evidence>
<feature type="domain" description="VWFA" evidence="2">
    <location>
        <begin position="37"/>
        <end position="209"/>
    </location>
</feature>
<dbReference type="RefSeq" id="WP_188904994.1">
    <property type="nucleotide sequence ID" value="NZ_BMOM01000031.1"/>
</dbReference>
<dbReference type="PANTHER" id="PTHR10579:SF43">
    <property type="entry name" value="ZINC FINGER (C3HC4-TYPE RING FINGER) FAMILY PROTEIN"/>
    <property type="match status" value="1"/>
</dbReference>
<evidence type="ECO:0000256" key="1">
    <source>
        <dbReference type="SAM" id="MobiDB-lite"/>
    </source>
</evidence>
<evidence type="ECO:0000313" key="4">
    <source>
        <dbReference type="Proteomes" id="UP000661918"/>
    </source>
</evidence>
<comment type="caution">
    <text evidence="3">The sequence shown here is derived from an EMBL/GenBank/DDBJ whole genome shotgun (WGS) entry which is preliminary data.</text>
</comment>
<dbReference type="InterPro" id="IPR036465">
    <property type="entry name" value="vWFA_dom_sf"/>
</dbReference>
<dbReference type="Gene3D" id="3.40.50.410">
    <property type="entry name" value="von Willebrand factor, type A domain"/>
    <property type="match status" value="1"/>
</dbReference>
<dbReference type="SUPFAM" id="SSF53300">
    <property type="entry name" value="vWA-like"/>
    <property type="match status" value="1"/>
</dbReference>
<dbReference type="Proteomes" id="UP000661918">
    <property type="component" value="Unassembled WGS sequence"/>
</dbReference>
<gene>
    <name evidence="3" type="ORF">GCM10010841_28210</name>
</gene>
<accession>A0ABQ2GYI3</accession>
<feature type="compositionally biased region" description="Polar residues" evidence="1">
    <location>
        <begin position="378"/>
        <end position="391"/>
    </location>
</feature>
<keyword evidence="4" id="KW-1185">Reference proteome</keyword>
<dbReference type="Pfam" id="PF00092">
    <property type="entry name" value="VWA"/>
    <property type="match status" value="1"/>
</dbReference>
<dbReference type="EMBL" id="BMOM01000031">
    <property type="protein sequence ID" value="GGM18468.1"/>
    <property type="molecule type" value="Genomic_DNA"/>
</dbReference>
<reference evidence="4" key="1">
    <citation type="journal article" date="2019" name="Int. J. Syst. Evol. Microbiol.">
        <title>The Global Catalogue of Microorganisms (GCM) 10K type strain sequencing project: providing services to taxonomists for standard genome sequencing and annotation.</title>
        <authorList>
            <consortium name="The Broad Institute Genomics Platform"/>
            <consortium name="The Broad Institute Genome Sequencing Center for Infectious Disease"/>
            <person name="Wu L."/>
            <person name="Ma J."/>
        </authorList>
    </citation>
    <scope>NUCLEOTIDE SEQUENCE [LARGE SCALE GENOMIC DNA]</scope>
    <source>
        <strain evidence="4">JCM 15443</strain>
    </source>
</reference>
<organism evidence="3 4">
    <name type="scientific">Deinococcus aerophilus</name>
    <dbReference type="NCBI Taxonomy" id="522488"/>
    <lineage>
        <taxon>Bacteria</taxon>
        <taxon>Thermotogati</taxon>
        <taxon>Deinococcota</taxon>
        <taxon>Deinococci</taxon>
        <taxon>Deinococcales</taxon>
        <taxon>Deinococcaceae</taxon>
        <taxon>Deinococcus</taxon>
    </lineage>
</organism>
<dbReference type="PROSITE" id="PS50234">
    <property type="entry name" value="VWFA"/>
    <property type="match status" value="1"/>
</dbReference>
<dbReference type="InterPro" id="IPR002035">
    <property type="entry name" value="VWF_A"/>
</dbReference>
<dbReference type="InterPro" id="IPR051266">
    <property type="entry name" value="CLCR"/>
</dbReference>
<feature type="region of interest" description="Disordered" evidence="1">
    <location>
        <begin position="369"/>
        <end position="391"/>
    </location>
</feature>
<name>A0ABQ2GYI3_9DEIO</name>
<protein>
    <recommendedName>
        <fullName evidence="2">VWFA domain-containing protein</fullName>
    </recommendedName>
</protein>
<proteinExistence type="predicted"/>